<sequence length="657" mass="69815">MFHRHPPPPPTLSATSQQSRFHAPTTATTDQAIDVRDITLTVGTRLLVDGADLRLRPAGRYGLIGRNGSGKSLLLQCVAHRWLPGVPDDLPIFYVDQMEDWGATGGAATDSVLDTVLGADADAAARERGVAALEAGLAGGAAAAAAAAAAHRRRRAADAVADAQRRVDRTSGARGAAARAALKAAERALAAADAAPPVDEPDADGEAAVAAELTAELASLYEVSEPPAERRARAESILVGMGFSPTAIAGPVGTLSGGWRIRVALACARFVDARVLLLDEPTNHLDLPGILDLKAFLNAECDGVTLLIVSHDRAFLDDTVDEIILLQARGLTYFDGNYSTYEQTVAEQVACRARQRDALERKTEKARASIAADRVRAARANDPKSKKLRAVASKERKLTERMGVEVSATGHRFKLNRDRAGFHLSARSEVAAEHVEPDVVIRLPSPPPLRGRGPLLQAEGLSFAYSPTGRPVLQDVTLCIEPRDRVAFWGANGQGKTTLLRLLAGSLTPRSGRLSTRAGVRVAHLEQHTVDDARQRTTPAITAFREAIPDMDEQAAYAALGGVGLHGATARQPLSSLSGGQVMRWALARHVAASPHVLLLDEPTNHLDIETGVALLDALLAFDGAVVVVAHDVHFLRALGHATYRVAKRRVTRAAVP</sequence>
<accession>A0ACC3CH38</accession>
<name>A0ACC3CH38_PYRYE</name>
<comment type="caution">
    <text evidence="1">The sequence shown here is derived from an EMBL/GenBank/DDBJ whole genome shotgun (WGS) entry which is preliminary data.</text>
</comment>
<evidence type="ECO:0000313" key="1">
    <source>
        <dbReference type="EMBL" id="KAK1869091.1"/>
    </source>
</evidence>
<reference evidence="1" key="1">
    <citation type="submission" date="2019-11" db="EMBL/GenBank/DDBJ databases">
        <title>Nori genome reveals adaptations in red seaweeds to the harsh intertidal environment.</title>
        <authorList>
            <person name="Wang D."/>
            <person name="Mao Y."/>
        </authorList>
    </citation>
    <scope>NUCLEOTIDE SEQUENCE</scope>
    <source>
        <tissue evidence="1">Gametophyte</tissue>
    </source>
</reference>
<evidence type="ECO:0000313" key="2">
    <source>
        <dbReference type="Proteomes" id="UP000798662"/>
    </source>
</evidence>
<proteinExistence type="predicted"/>
<dbReference type="EMBL" id="CM020620">
    <property type="protein sequence ID" value="KAK1869091.1"/>
    <property type="molecule type" value="Genomic_DNA"/>
</dbReference>
<dbReference type="Proteomes" id="UP000798662">
    <property type="component" value="Chromosome 3"/>
</dbReference>
<keyword evidence="2" id="KW-1185">Reference proteome</keyword>
<gene>
    <name evidence="1" type="ORF">I4F81_011573</name>
</gene>
<protein>
    <submittedName>
        <fullName evidence="1">Uncharacterized protein</fullName>
    </submittedName>
</protein>
<organism evidence="1 2">
    <name type="scientific">Pyropia yezoensis</name>
    <name type="common">Susabi-nori</name>
    <name type="synonym">Porphyra yezoensis</name>
    <dbReference type="NCBI Taxonomy" id="2788"/>
    <lineage>
        <taxon>Eukaryota</taxon>
        <taxon>Rhodophyta</taxon>
        <taxon>Bangiophyceae</taxon>
        <taxon>Bangiales</taxon>
        <taxon>Bangiaceae</taxon>
        <taxon>Pyropia</taxon>
    </lineage>
</organism>